<dbReference type="Pfam" id="PF00501">
    <property type="entry name" value="AMP-binding"/>
    <property type="match status" value="1"/>
</dbReference>
<gene>
    <name evidence="3" type="primary">dltA</name>
    <name evidence="3" type="ORF">H8Z82_15880</name>
</gene>
<dbReference type="InterPro" id="IPR045851">
    <property type="entry name" value="AMP-bd_C_sf"/>
</dbReference>
<accession>A0ABR7IM42</accession>
<dbReference type="GO" id="GO:0016874">
    <property type="term" value="F:ligase activity"/>
    <property type="evidence" value="ECO:0007669"/>
    <property type="project" value="UniProtKB-KW"/>
</dbReference>
<dbReference type="InterPro" id="IPR025110">
    <property type="entry name" value="AMP-bd_C"/>
</dbReference>
<evidence type="ECO:0000259" key="2">
    <source>
        <dbReference type="Pfam" id="PF13193"/>
    </source>
</evidence>
<feature type="domain" description="AMP-dependent synthetase/ligase" evidence="1">
    <location>
        <begin position="1"/>
        <end position="299"/>
    </location>
</feature>
<dbReference type="Gene3D" id="3.40.50.12780">
    <property type="entry name" value="N-terminal domain of ligase-like"/>
    <property type="match status" value="1"/>
</dbReference>
<dbReference type="InterPro" id="IPR020845">
    <property type="entry name" value="AMP-binding_CS"/>
</dbReference>
<evidence type="ECO:0000313" key="3">
    <source>
        <dbReference type="EMBL" id="MBC5781088.1"/>
    </source>
</evidence>
<proteinExistence type="predicted"/>
<protein>
    <submittedName>
        <fullName evidence="3">D-alanine--poly(Phosphoribitol) ligase subunit DltA</fullName>
        <ecNumber evidence="3">6.1.1.13</ecNumber>
    </submittedName>
</protein>
<comment type="caution">
    <text evidence="3">The sequence shown here is derived from an EMBL/GenBank/DDBJ whole genome shotgun (WGS) entry which is preliminary data.</text>
</comment>
<dbReference type="PROSITE" id="PS00455">
    <property type="entry name" value="AMP_BINDING"/>
    <property type="match status" value="1"/>
</dbReference>
<dbReference type="RefSeq" id="WP_186995664.1">
    <property type="nucleotide sequence ID" value="NZ_JACOQG010000047.1"/>
</dbReference>
<sequence length="447" mass="50097">MIVCFLACTMSGHAYCPVDISMPEERVNKILRQTRSSFVFAVENYSTNVTKVVSFSEIEQICNVELNSVPNISNTCVNGCHTYYIIFTSGSTGEPKGVEITADDLDNFLAWSSTLGAEAKYGLNTNFLNQAPFSFDLSVMDLYTSLYCGCTLYMMEKNIQKQLAAITPFIKENGINAIVSTPSFVNMCLLDKGFSADNIPTIESFFFCGETLTNKTASKLIKRFPNVVIQNTYGPTESTVAVSDVRITKDIIDEFDPLPVGRAKLGTSFIISDNEKREEDGHLIGEILITGDTLAKGYFKREDLTNKSFINCQYQGKKVRAYRTGDLGYIENEQLFYCGRIDLQIKLNGYRIELGDIESCILKQNFVENCVVIPRMNNGKVKALVGVVVLSDKDQDETKAKEKIKEALYKQLPSYMVPQQYEFIDAIPMTNNGKIDRKKIEILIDAE</sequence>
<dbReference type="Gene3D" id="3.30.300.30">
    <property type="match status" value="1"/>
</dbReference>
<dbReference type="Pfam" id="PF13193">
    <property type="entry name" value="AMP-binding_C"/>
    <property type="match status" value="1"/>
</dbReference>
<evidence type="ECO:0000313" key="4">
    <source>
        <dbReference type="Proteomes" id="UP000649826"/>
    </source>
</evidence>
<dbReference type="InterPro" id="IPR000873">
    <property type="entry name" value="AMP-dep_synth/lig_dom"/>
</dbReference>
<evidence type="ECO:0000259" key="1">
    <source>
        <dbReference type="Pfam" id="PF00501"/>
    </source>
</evidence>
<reference evidence="3 4" key="1">
    <citation type="submission" date="2020-08" db="EMBL/GenBank/DDBJ databases">
        <title>Genome public.</title>
        <authorList>
            <person name="Liu C."/>
            <person name="Sun Q."/>
        </authorList>
    </citation>
    <scope>NUCLEOTIDE SEQUENCE [LARGE SCALE GENOMIC DNA]</scope>
    <source>
        <strain evidence="3 4">M29</strain>
    </source>
</reference>
<dbReference type="PANTHER" id="PTHR45398:SF1">
    <property type="entry name" value="ENZYME, PUTATIVE (JCVI)-RELATED"/>
    <property type="match status" value="1"/>
</dbReference>
<keyword evidence="3" id="KW-0436">Ligase</keyword>
<dbReference type="NCBIfam" id="NF003417">
    <property type="entry name" value="PRK04813.1"/>
    <property type="match status" value="1"/>
</dbReference>
<dbReference type="Proteomes" id="UP000649826">
    <property type="component" value="Unassembled WGS sequence"/>
</dbReference>
<dbReference type="PANTHER" id="PTHR45398">
    <property type="match status" value="1"/>
</dbReference>
<organism evidence="3 4">
    <name type="scientific">Blautia difficilis</name>
    <dbReference type="NCBI Taxonomy" id="2763027"/>
    <lineage>
        <taxon>Bacteria</taxon>
        <taxon>Bacillati</taxon>
        <taxon>Bacillota</taxon>
        <taxon>Clostridia</taxon>
        <taxon>Lachnospirales</taxon>
        <taxon>Lachnospiraceae</taxon>
        <taxon>Blautia</taxon>
    </lineage>
</organism>
<dbReference type="SUPFAM" id="SSF56801">
    <property type="entry name" value="Acetyl-CoA synthetase-like"/>
    <property type="match status" value="1"/>
</dbReference>
<feature type="domain" description="AMP-binding enzyme C-terminal" evidence="2">
    <location>
        <begin position="357"/>
        <end position="434"/>
    </location>
</feature>
<keyword evidence="4" id="KW-1185">Reference proteome</keyword>
<dbReference type="EC" id="6.1.1.13" evidence="3"/>
<dbReference type="EMBL" id="JACOQG010000047">
    <property type="protein sequence ID" value="MBC5781088.1"/>
    <property type="molecule type" value="Genomic_DNA"/>
</dbReference>
<name>A0ABR7IM42_9FIRM</name>
<feature type="non-terminal residue" evidence="3">
    <location>
        <position position="1"/>
    </location>
</feature>
<dbReference type="InterPro" id="IPR042099">
    <property type="entry name" value="ANL_N_sf"/>
</dbReference>